<gene>
    <name evidence="2" type="ORF">ILEXP_LOCUS30959</name>
</gene>
<comment type="subcellular location">
    <subcellularLocation>
        <location evidence="1">Membrane</location>
        <topology evidence="1">Single-pass type I membrane protein</topology>
    </subcellularLocation>
</comment>
<dbReference type="PANTHER" id="PTHR48006:SF66">
    <property type="entry name" value="PROTEIN KINASE DOMAIN-CONTAINING PROTEIN"/>
    <property type="match status" value="1"/>
</dbReference>
<dbReference type="SUPFAM" id="SSF56112">
    <property type="entry name" value="Protein kinase-like (PK-like)"/>
    <property type="match status" value="1"/>
</dbReference>
<evidence type="ECO:0000313" key="3">
    <source>
        <dbReference type="Proteomes" id="UP001642360"/>
    </source>
</evidence>
<dbReference type="AlphaFoldDB" id="A0ABC8SY52"/>
<comment type="caution">
    <text evidence="2">The sequence shown here is derived from an EMBL/GenBank/DDBJ whole genome shotgun (WGS) entry which is preliminary data.</text>
</comment>
<accession>A0ABC8SY52</accession>
<dbReference type="GO" id="GO:0016020">
    <property type="term" value="C:membrane"/>
    <property type="evidence" value="ECO:0007669"/>
    <property type="project" value="UniProtKB-SubCell"/>
</dbReference>
<dbReference type="InterPro" id="IPR011009">
    <property type="entry name" value="Kinase-like_dom_sf"/>
</dbReference>
<evidence type="ECO:0008006" key="4">
    <source>
        <dbReference type="Google" id="ProtNLM"/>
    </source>
</evidence>
<dbReference type="Proteomes" id="UP001642360">
    <property type="component" value="Unassembled WGS sequence"/>
</dbReference>
<sequence>MAPEYLLWGYLTYKADVYSFGVVALEIVAGMNNMKYRPDGNYVCLLDWALVLQRKGSLMELIDPSMLEGQVTVQELNMDPSIYDDELKFKALRDKYEVMEHQNSGETEILIPSSPPPKISTRLFLVLHTEERELCFDGP</sequence>
<dbReference type="InterPro" id="IPR051824">
    <property type="entry name" value="LRR_Rcpt-Like_S/T_Kinase"/>
</dbReference>
<dbReference type="Gene3D" id="1.10.510.10">
    <property type="entry name" value="Transferase(Phosphotransferase) domain 1"/>
    <property type="match status" value="1"/>
</dbReference>
<name>A0ABC8SY52_9AQUA</name>
<organism evidence="2 3">
    <name type="scientific">Ilex paraguariensis</name>
    <name type="common">yerba mate</name>
    <dbReference type="NCBI Taxonomy" id="185542"/>
    <lineage>
        <taxon>Eukaryota</taxon>
        <taxon>Viridiplantae</taxon>
        <taxon>Streptophyta</taxon>
        <taxon>Embryophyta</taxon>
        <taxon>Tracheophyta</taxon>
        <taxon>Spermatophyta</taxon>
        <taxon>Magnoliopsida</taxon>
        <taxon>eudicotyledons</taxon>
        <taxon>Gunneridae</taxon>
        <taxon>Pentapetalae</taxon>
        <taxon>asterids</taxon>
        <taxon>campanulids</taxon>
        <taxon>Aquifoliales</taxon>
        <taxon>Aquifoliaceae</taxon>
        <taxon>Ilex</taxon>
    </lineage>
</organism>
<keyword evidence="3" id="KW-1185">Reference proteome</keyword>
<reference evidence="2 3" key="1">
    <citation type="submission" date="2024-02" db="EMBL/GenBank/DDBJ databases">
        <authorList>
            <person name="Vignale AGUSTIN F."/>
            <person name="Sosa J E."/>
            <person name="Modenutti C."/>
        </authorList>
    </citation>
    <scope>NUCLEOTIDE SEQUENCE [LARGE SCALE GENOMIC DNA]</scope>
</reference>
<evidence type="ECO:0000256" key="1">
    <source>
        <dbReference type="ARBA" id="ARBA00004479"/>
    </source>
</evidence>
<protein>
    <recommendedName>
        <fullName evidence="4">Protein kinase domain-containing protein</fullName>
    </recommendedName>
</protein>
<evidence type="ECO:0000313" key="2">
    <source>
        <dbReference type="EMBL" id="CAK9162123.1"/>
    </source>
</evidence>
<dbReference type="PANTHER" id="PTHR48006">
    <property type="entry name" value="LEUCINE-RICH REPEAT-CONTAINING PROTEIN DDB_G0281931-RELATED"/>
    <property type="match status" value="1"/>
</dbReference>
<dbReference type="EMBL" id="CAUOFW020003802">
    <property type="protein sequence ID" value="CAK9162123.1"/>
    <property type="molecule type" value="Genomic_DNA"/>
</dbReference>
<proteinExistence type="predicted"/>